<dbReference type="GO" id="GO:0005634">
    <property type="term" value="C:nucleus"/>
    <property type="evidence" value="ECO:0007669"/>
    <property type="project" value="UniProtKB-SubCell"/>
</dbReference>
<keyword evidence="6" id="KW-1185">Reference proteome</keyword>
<dbReference type="InterPro" id="IPR044159">
    <property type="entry name" value="IQM"/>
</dbReference>
<dbReference type="EMBL" id="CACTIH010003618">
    <property type="protein sequence ID" value="CAA2978376.1"/>
    <property type="molecule type" value="Genomic_DNA"/>
</dbReference>
<dbReference type="PANTHER" id="PTHR31250:SF10">
    <property type="entry name" value="IQ DOMAIN-CONTAINING PROTEIN IQM3"/>
    <property type="match status" value="1"/>
</dbReference>
<accession>A0A8S0RGC8</accession>
<organism evidence="5 6">
    <name type="scientific">Olea europaea subsp. europaea</name>
    <dbReference type="NCBI Taxonomy" id="158383"/>
    <lineage>
        <taxon>Eukaryota</taxon>
        <taxon>Viridiplantae</taxon>
        <taxon>Streptophyta</taxon>
        <taxon>Embryophyta</taxon>
        <taxon>Tracheophyta</taxon>
        <taxon>Spermatophyta</taxon>
        <taxon>Magnoliopsida</taxon>
        <taxon>eudicotyledons</taxon>
        <taxon>Gunneridae</taxon>
        <taxon>Pentapetalae</taxon>
        <taxon>asterids</taxon>
        <taxon>lamiids</taxon>
        <taxon>Lamiales</taxon>
        <taxon>Oleaceae</taxon>
        <taxon>Oleeae</taxon>
        <taxon>Olea</taxon>
    </lineage>
</organism>
<keyword evidence="3" id="KW-0963">Cytoplasm</keyword>
<dbReference type="Proteomes" id="UP000594638">
    <property type="component" value="Unassembled WGS sequence"/>
</dbReference>
<evidence type="ECO:0000256" key="3">
    <source>
        <dbReference type="ARBA" id="ARBA00022490"/>
    </source>
</evidence>
<dbReference type="Gramene" id="OE9A001353T1">
    <property type="protein sequence ID" value="OE9A001353C1"/>
    <property type="gene ID" value="OE9A001353"/>
</dbReference>
<comment type="caution">
    <text evidence="5">The sequence shown here is derived from an EMBL/GenBank/DDBJ whole genome shotgun (WGS) entry which is preliminary data.</text>
</comment>
<protein>
    <submittedName>
        <fullName evidence="5">Uncharacterized protein</fullName>
    </submittedName>
</protein>
<evidence type="ECO:0000256" key="2">
    <source>
        <dbReference type="ARBA" id="ARBA00004496"/>
    </source>
</evidence>
<dbReference type="GO" id="GO:0005737">
    <property type="term" value="C:cytoplasm"/>
    <property type="evidence" value="ECO:0007669"/>
    <property type="project" value="UniProtKB-SubCell"/>
</dbReference>
<keyword evidence="4" id="KW-0539">Nucleus</keyword>
<dbReference type="PANTHER" id="PTHR31250">
    <property type="entry name" value="IQ DOMAIN-CONTAINING PROTEIN IQM3"/>
    <property type="match status" value="1"/>
</dbReference>
<comment type="subcellular location">
    <subcellularLocation>
        <location evidence="2">Cytoplasm</location>
    </subcellularLocation>
    <subcellularLocation>
        <location evidence="1">Nucleus</location>
    </subcellularLocation>
</comment>
<dbReference type="OrthoDB" id="7344096at2759"/>
<dbReference type="AlphaFoldDB" id="A0A8S0RGC8"/>
<evidence type="ECO:0000313" key="5">
    <source>
        <dbReference type="EMBL" id="CAA2978376.1"/>
    </source>
</evidence>
<sequence length="261" mass="29190">MSVLMASIKYSVKVTQDIIVGKIALCTRADSTARIGSGPVNDSRHRYANNLHPYHEKWRNSSTSQDFFFWLDFGDGKEFDLEECPRSKLDQQCVKYFGPKEREPYEYVVVDGKILHKMTGTPLQHGSPNLKYIFVVSTDKKLYIGKKEKGIFHHSSFLAGGDTLTAGRLFVEDGLLKRISPFSGHYKPTEDSLERFLSILKKKGVNLDEVQVRRRQGSSLSSLTGEDLHGNGYVNSEKLHAVSGLGVTGWSQMGDVAGLDL</sequence>
<evidence type="ECO:0000256" key="4">
    <source>
        <dbReference type="ARBA" id="ARBA00023242"/>
    </source>
</evidence>
<name>A0A8S0RGC8_OLEEU</name>
<proteinExistence type="predicted"/>
<evidence type="ECO:0000313" key="6">
    <source>
        <dbReference type="Proteomes" id="UP000594638"/>
    </source>
</evidence>
<reference evidence="5 6" key="1">
    <citation type="submission" date="2019-12" db="EMBL/GenBank/DDBJ databases">
        <authorList>
            <person name="Alioto T."/>
            <person name="Alioto T."/>
            <person name="Gomez Garrido J."/>
        </authorList>
    </citation>
    <scope>NUCLEOTIDE SEQUENCE [LARGE SCALE GENOMIC DNA]</scope>
</reference>
<evidence type="ECO:0000256" key="1">
    <source>
        <dbReference type="ARBA" id="ARBA00004123"/>
    </source>
</evidence>
<gene>
    <name evidence="5" type="ORF">OLEA9_A001353</name>
</gene>